<reference evidence="3 4" key="1">
    <citation type="journal article" date="2023" name="bioRxiv">
        <title>An intranuclear bacterial parasite of deep-sea mussels expresses apoptosis inhibitors acquired from its host.</title>
        <authorList>
            <person name="Gonzalez Porras M.A."/>
            <person name="Assie A."/>
            <person name="Tietjen M."/>
            <person name="Violette M."/>
            <person name="Kleiner M."/>
            <person name="Gruber-Vodicka H."/>
            <person name="Dubilier N."/>
            <person name="Leisch N."/>
        </authorList>
    </citation>
    <scope>NUCLEOTIDE SEQUENCE [LARGE SCALE GENOMIC DNA]</scope>
    <source>
        <strain evidence="3">IAP13</strain>
    </source>
</reference>
<evidence type="ECO:0000313" key="3">
    <source>
        <dbReference type="EMBL" id="MDP0588487.1"/>
    </source>
</evidence>
<keyword evidence="4" id="KW-1185">Reference proteome</keyword>
<evidence type="ECO:0000256" key="1">
    <source>
        <dbReference type="SAM" id="SignalP"/>
    </source>
</evidence>
<keyword evidence="1" id="KW-0732">Signal</keyword>
<proteinExistence type="predicted"/>
<dbReference type="Pfam" id="PF09832">
    <property type="entry name" value="DUF2059"/>
    <property type="match status" value="1"/>
</dbReference>
<gene>
    <name evidence="3" type="ORF">QS748_04565</name>
</gene>
<feature type="domain" description="DUF2059" evidence="2">
    <location>
        <begin position="102"/>
        <end position="160"/>
    </location>
</feature>
<accession>A0AA90NSH3</accession>
<evidence type="ECO:0000259" key="2">
    <source>
        <dbReference type="Pfam" id="PF09832"/>
    </source>
</evidence>
<feature type="signal peptide" evidence="1">
    <location>
        <begin position="1"/>
        <end position="19"/>
    </location>
</feature>
<sequence length="186" mass="20804">MKMILTCIITITLSLNVVASAKERSGSTEKQLKTITTSHRKAAEELLELNNAESVLIATYATVEQAIANKILPITPSSESKPIIDKYIKIIKQAMKEEVSWEKMKPPLVDAYVSVYSEKIIKQAARFYRSEAGKQMLQHQPEIMNASTAIIKDMSAKLLPRLQVIQFDMAKELQGVKITLPKNTSL</sequence>
<organism evidence="3 4">
    <name type="scientific">Candidatus Endonucleibacter bathymodioli</name>
    <dbReference type="NCBI Taxonomy" id="539814"/>
    <lineage>
        <taxon>Bacteria</taxon>
        <taxon>Pseudomonadati</taxon>
        <taxon>Pseudomonadota</taxon>
        <taxon>Gammaproteobacteria</taxon>
        <taxon>Oceanospirillales</taxon>
        <taxon>Endozoicomonadaceae</taxon>
        <taxon>Candidatus Endonucleibacter</taxon>
    </lineage>
</organism>
<dbReference type="Proteomes" id="UP001178148">
    <property type="component" value="Unassembled WGS sequence"/>
</dbReference>
<dbReference type="EMBL" id="JASXSV010000005">
    <property type="protein sequence ID" value="MDP0588487.1"/>
    <property type="molecule type" value="Genomic_DNA"/>
</dbReference>
<comment type="caution">
    <text evidence="3">The sequence shown here is derived from an EMBL/GenBank/DDBJ whole genome shotgun (WGS) entry which is preliminary data.</text>
</comment>
<dbReference type="InterPro" id="IPR018637">
    <property type="entry name" value="DUF2059"/>
</dbReference>
<feature type="chain" id="PRO_5041658024" evidence="1">
    <location>
        <begin position="20"/>
        <end position="186"/>
    </location>
</feature>
<name>A0AA90NSH3_9GAMM</name>
<dbReference type="AlphaFoldDB" id="A0AA90NSH3"/>
<protein>
    <submittedName>
        <fullName evidence="3">DUF2059 domain-containing protein</fullName>
    </submittedName>
</protein>
<evidence type="ECO:0000313" key="4">
    <source>
        <dbReference type="Proteomes" id="UP001178148"/>
    </source>
</evidence>